<feature type="region of interest" description="Disordered" evidence="1">
    <location>
        <begin position="372"/>
        <end position="415"/>
    </location>
</feature>
<feature type="compositionally biased region" description="Acidic residues" evidence="1">
    <location>
        <begin position="580"/>
        <end position="591"/>
    </location>
</feature>
<accession>A0ABR2KMY2</accession>
<evidence type="ECO:0000313" key="3">
    <source>
        <dbReference type="Proteomes" id="UP001470230"/>
    </source>
</evidence>
<feature type="compositionally biased region" description="Basic residues" evidence="1">
    <location>
        <begin position="214"/>
        <end position="241"/>
    </location>
</feature>
<dbReference type="Proteomes" id="UP001470230">
    <property type="component" value="Unassembled WGS sequence"/>
</dbReference>
<feature type="compositionally biased region" description="Polar residues" evidence="1">
    <location>
        <begin position="713"/>
        <end position="723"/>
    </location>
</feature>
<feature type="compositionally biased region" description="Basic and acidic residues" evidence="1">
    <location>
        <begin position="794"/>
        <end position="805"/>
    </location>
</feature>
<feature type="compositionally biased region" description="Acidic residues" evidence="1">
    <location>
        <begin position="763"/>
        <end position="773"/>
    </location>
</feature>
<feature type="region of interest" description="Disordered" evidence="1">
    <location>
        <begin position="549"/>
        <end position="597"/>
    </location>
</feature>
<feature type="compositionally biased region" description="Basic and acidic residues" evidence="1">
    <location>
        <begin position="658"/>
        <end position="668"/>
    </location>
</feature>
<feature type="compositionally biased region" description="Basic residues" evidence="1">
    <location>
        <begin position="452"/>
        <end position="464"/>
    </location>
</feature>
<evidence type="ECO:0000313" key="2">
    <source>
        <dbReference type="EMBL" id="KAK8892484.1"/>
    </source>
</evidence>
<reference evidence="2 3" key="1">
    <citation type="submission" date="2024-04" db="EMBL/GenBank/DDBJ databases">
        <title>Tritrichomonas musculus Genome.</title>
        <authorList>
            <person name="Alves-Ferreira E."/>
            <person name="Grigg M."/>
            <person name="Lorenzi H."/>
            <person name="Galac M."/>
        </authorList>
    </citation>
    <scope>NUCLEOTIDE SEQUENCE [LARGE SCALE GENOMIC DNA]</scope>
    <source>
        <strain evidence="2 3">EAF2021</strain>
    </source>
</reference>
<gene>
    <name evidence="2" type="ORF">M9Y10_029713</name>
</gene>
<feature type="compositionally biased region" description="Polar residues" evidence="1">
    <location>
        <begin position="245"/>
        <end position="256"/>
    </location>
</feature>
<feature type="compositionally biased region" description="Low complexity" evidence="1">
    <location>
        <begin position="468"/>
        <end position="492"/>
    </location>
</feature>
<comment type="caution">
    <text evidence="2">The sequence shown here is derived from an EMBL/GenBank/DDBJ whole genome shotgun (WGS) entry which is preliminary data.</text>
</comment>
<evidence type="ECO:0000256" key="1">
    <source>
        <dbReference type="SAM" id="MobiDB-lite"/>
    </source>
</evidence>
<protein>
    <submittedName>
        <fullName evidence="2">Uncharacterized protein</fullName>
    </submittedName>
</protein>
<sequence length="820" mass="95327">MELNERPVVAQLQVVRDRIRVIRKILNQTEQLKMKRPSETKLANVEEYDDDDETIYQAQKNLRDLINTLNSGKEDKYVNSSNYSNDDYADYSDDYYSNCPNNDFGQDRKQKKKRQLATISVQKAAFRQKSPKSHDHHMLESKRHCLDEYDFSVDSNMHKKKKRIFGLKNKKKRDLNLDMIDFCHEFNQDLEFDYSDYSSSCFYCPNCNCRISKRSKSPKGCRPHHTNRKRNSSVSRQHKKHNFLDIQTGSSNSSATDNCSFLDEYSSFEDEQIIQDQKRNEKKSHKSSIVKESISSYNTNTSTLLRRYASTPSVSLSSTNDSDIMYSSYDVNDTSISYYLDDDDDIDVEEILHNLEKQRRYITTVNDSYLNSISGMPNFERSRKDRAQRNKTGKRSIKENQSSSKHLSMSSKPRYKFDDSINSSCSILSDLLDEMSDEEERLIKNNIAQQSRKSKNQSQKHKKNQIVSKAKSNQKQGKQKQKNNSNSYSSKNEIIFNTKSEEEEKEQFVLSQSDKEHNQIIQKPINKIKQDINQSNKVKHTVKFILEEEEEDTLNNPKSSSNESVNKNGANVPLLKHQEEEEEEEKNEEEELKNKIFINSDIKIEEESLLELSSENSNGSVAITQKFYQNQEYSFDEEKEQGQGEEAIPKVSLSSSKSQDKEDNKISSIYKEEESMLENNLQEILKASPPNKVTSSSLYNDVDDIDIEEETANENSKVQSETINTKHSEEESLLIDMPQIPNDFEEEDEEDEIVMVNHLKDEGSEEDSEEENINEQFKFDEDNLDNSEEENENDQDKKSQHRLSDYMETGSINIGDDDFL</sequence>
<feature type="region of interest" description="Disordered" evidence="1">
    <location>
        <begin position="446"/>
        <end position="492"/>
    </location>
</feature>
<feature type="region of interest" description="Disordered" evidence="1">
    <location>
        <begin position="705"/>
        <end position="737"/>
    </location>
</feature>
<feature type="region of interest" description="Disordered" evidence="1">
    <location>
        <begin position="757"/>
        <end position="820"/>
    </location>
</feature>
<proteinExistence type="predicted"/>
<keyword evidence="3" id="KW-1185">Reference proteome</keyword>
<feature type="region of interest" description="Disordered" evidence="1">
    <location>
        <begin position="214"/>
        <end position="256"/>
    </location>
</feature>
<feature type="compositionally biased region" description="Polar residues" evidence="1">
    <location>
        <begin position="554"/>
        <end position="569"/>
    </location>
</feature>
<feature type="region of interest" description="Disordered" evidence="1">
    <location>
        <begin position="633"/>
        <end position="668"/>
    </location>
</feature>
<feature type="compositionally biased region" description="Low complexity" evidence="1">
    <location>
        <begin position="402"/>
        <end position="411"/>
    </location>
</feature>
<dbReference type="EMBL" id="JAPFFF010000004">
    <property type="protein sequence ID" value="KAK8892484.1"/>
    <property type="molecule type" value="Genomic_DNA"/>
</dbReference>
<feature type="compositionally biased region" description="Acidic residues" evidence="1">
    <location>
        <begin position="782"/>
        <end position="793"/>
    </location>
</feature>
<organism evidence="2 3">
    <name type="scientific">Tritrichomonas musculus</name>
    <dbReference type="NCBI Taxonomy" id="1915356"/>
    <lineage>
        <taxon>Eukaryota</taxon>
        <taxon>Metamonada</taxon>
        <taxon>Parabasalia</taxon>
        <taxon>Tritrichomonadida</taxon>
        <taxon>Tritrichomonadidae</taxon>
        <taxon>Tritrichomonas</taxon>
    </lineage>
</organism>
<name>A0ABR2KMY2_9EUKA</name>